<sequence length="388" mass="42306">MFSDFLYYITVLNYLSSASAAAIPRNSKSNGVFKLNFSSYSLRELDDKDIPEFVKRDVKEATVSNKDNFYITDMYLGSNKQKVSVELDTGSSDLWVIGKDSGIDTTYGTYDSSSSSSYKKLNGDLDIGYFDGSHAKGDYVTDSASLSSNGDFTLKDFQFGVATDTSKSIGMFGIGLTALESTDDKYPNFPQALKDQGYIKKNAYSLYLSSNDDASGTVLFGGIDHAKYSGDLVKIDINSDNRLNIQLEKMSANGNSVDIGTGVTLDSGATYSYLNSDNLQKLADAVGATKQSDGHFGWSSCGDAPESLTVSFKGIDIKMGRDYLGGTLKTKNGNQMKYCSLKFFVNDNQSTLGNNFLRSVYAVYDLDDKTISLAEAKYTSDEDIETIS</sequence>
<proteinExistence type="predicted"/>
<accession>A0ACA9Y166</accession>
<reference evidence="1" key="1">
    <citation type="submission" date="2022-06" db="EMBL/GenBank/DDBJ databases">
        <authorList>
            <person name="Legras J.-L."/>
            <person name="Devillers H."/>
            <person name="Grondin C."/>
        </authorList>
    </citation>
    <scope>NUCLEOTIDE SEQUENCE</scope>
    <source>
        <strain evidence="1">CLIB 1444</strain>
    </source>
</reference>
<name>A0ACA9Y166_9ASCO</name>
<organism evidence="1 2">
    <name type="scientific">[Candida] jaroonii</name>
    <dbReference type="NCBI Taxonomy" id="467808"/>
    <lineage>
        <taxon>Eukaryota</taxon>
        <taxon>Fungi</taxon>
        <taxon>Dikarya</taxon>
        <taxon>Ascomycota</taxon>
        <taxon>Saccharomycotina</taxon>
        <taxon>Pichiomycetes</taxon>
        <taxon>Debaryomycetaceae</taxon>
        <taxon>Yamadazyma</taxon>
    </lineage>
</organism>
<dbReference type="Proteomes" id="UP001152531">
    <property type="component" value="Unassembled WGS sequence"/>
</dbReference>
<gene>
    <name evidence="1" type="ORF">CLIB1444_01S12530</name>
</gene>
<protein>
    <submittedName>
        <fullName evidence="1">Candidapepsin</fullName>
    </submittedName>
</protein>
<evidence type="ECO:0000313" key="1">
    <source>
        <dbReference type="EMBL" id="CAH6718697.1"/>
    </source>
</evidence>
<keyword evidence="2" id="KW-1185">Reference proteome</keyword>
<comment type="caution">
    <text evidence="1">The sequence shown here is derived from an EMBL/GenBank/DDBJ whole genome shotgun (WGS) entry which is preliminary data.</text>
</comment>
<evidence type="ECO:0000313" key="2">
    <source>
        <dbReference type="Proteomes" id="UP001152531"/>
    </source>
</evidence>
<dbReference type="EMBL" id="CALSDN010000001">
    <property type="protein sequence ID" value="CAH6718697.1"/>
    <property type="molecule type" value="Genomic_DNA"/>
</dbReference>